<evidence type="ECO:0000313" key="9">
    <source>
        <dbReference type="Proteomes" id="UP000007819"/>
    </source>
</evidence>
<dbReference type="Gene3D" id="3.40.309.10">
    <property type="entry name" value="Aldehyde Dehydrogenase, Chain A, domain 2"/>
    <property type="match status" value="1"/>
</dbReference>
<dbReference type="RefSeq" id="XP_008187592.1">
    <property type="nucleotide sequence ID" value="XM_008189370.2"/>
</dbReference>
<dbReference type="InterPro" id="IPR016161">
    <property type="entry name" value="Ald_DH/histidinol_DH"/>
</dbReference>
<evidence type="ECO:0000259" key="7">
    <source>
        <dbReference type="Pfam" id="PF00171"/>
    </source>
</evidence>
<keyword evidence="6" id="KW-1133">Transmembrane helix</keyword>
<dbReference type="EnsemblMetazoa" id="XM_008189372.3">
    <property type="protein sequence ID" value="XP_008187594.2"/>
    <property type="gene ID" value="LOC100168209"/>
</dbReference>
<dbReference type="PROSITE" id="PS00687">
    <property type="entry name" value="ALDEHYDE_DEHYDR_GLU"/>
    <property type="match status" value="1"/>
</dbReference>
<dbReference type="RefSeq" id="XP_008187594.2">
    <property type="nucleotide sequence ID" value="XM_008189372.3"/>
</dbReference>
<evidence type="ECO:0000256" key="5">
    <source>
        <dbReference type="RuleBase" id="RU003345"/>
    </source>
</evidence>
<dbReference type="InterPro" id="IPR029510">
    <property type="entry name" value="Ald_DH_CS_GLU"/>
</dbReference>
<dbReference type="RefSeq" id="XP_016663575.1">
    <property type="nucleotide sequence ID" value="XM_016808086.2"/>
</dbReference>
<dbReference type="CTD" id="45398"/>
<protein>
    <recommendedName>
        <fullName evidence="7">Aldehyde dehydrogenase domain-containing protein</fullName>
    </recommendedName>
</protein>
<dbReference type="FunFam" id="3.40.309.10:FF:000003">
    <property type="entry name" value="Aldehyde dehydrogenase"/>
    <property type="match status" value="1"/>
</dbReference>
<sequence length="590" mass="65659">MSDVTKTTIPVLLQVTVAEEELQRLHVESTDSVRDGVSESEDDNLTEVVISDSNPDHYSIVSNKFTHEYPLSAPTNNSIPGTETNKIMANYADIVEKAKSAFNSNQTKSLHLRKHHLRQLLKLLNENSSDLQIALASDLRKSKQEAVLFEIEYLKNDIINALGSLESWMKTERPDKPLINIMDDVLIHKDPYGVVLVMGAWNYPLQLTLLPVVGAIAAGNSVIIKPSEIAPATAKLIAELIPKYLNRDAFPVILGGVEETTLLLKQRFDYIFYTGSTSVGKIVRAAANEYLTPVTLELGGKSPLYIDGTVNMDIAVKRIIWGKCINAGQTCIAPDYVLCTRQVQNSFVEKAKQLLKAWYTDDPKNSPDFCRIVSEKHFVRLLDLMTNSGSIAVGGRHDKKDLYIEPTILTDVEPTDPIMKEEIFGPILPILIVDNAYDAINYINSRNHSPLALYVFTKNKAVIDNMLENVKAGGVCVNDTVVHVTVENLPFGGVGLSGMGAYHGKHTFDTFTHRKSCLVKDFNIIGESFSSAKYPPYSDKKLSMVSFLMKKKPNINFKFLPYLFVFGLGVCATFAFKYLNKIADEETKLN</sequence>
<evidence type="ECO:0000256" key="1">
    <source>
        <dbReference type="ARBA" id="ARBA00009986"/>
    </source>
</evidence>
<dbReference type="EnsemblMetazoa" id="XM_016808086.2">
    <property type="protein sequence ID" value="XP_016663575.1"/>
    <property type="gene ID" value="LOC100168209"/>
</dbReference>
<dbReference type="SUPFAM" id="SSF53720">
    <property type="entry name" value="ALDH-like"/>
    <property type="match status" value="1"/>
</dbReference>
<dbReference type="InterPro" id="IPR016163">
    <property type="entry name" value="Ald_DH_C"/>
</dbReference>
<dbReference type="PANTHER" id="PTHR43570">
    <property type="entry name" value="ALDEHYDE DEHYDROGENASE"/>
    <property type="match status" value="1"/>
</dbReference>
<dbReference type="Gene3D" id="3.40.605.10">
    <property type="entry name" value="Aldehyde Dehydrogenase, Chain A, domain 1"/>
    <property type="match status" value="1"/>
</dbReference>
<dbReference type="GO" id="GO:0004029">
    <property type="term" value="F:aldehyde dehydrogenase (NAD+) activity"/>
    <property type="evidence" value="ECO:0007669"/>
    <property type="project" value="TreeGrafter"/>
</dbReference>
<keyword evidence="6" id="KW-0472">Membrane</keyword>
<dbReference type="AlphaFoldDB" id="A0A8R2B9M6"/>
<dbReference type="Proteomes" id="UP000007819">
    <property type="component" value="Chromosome A1"/>
</dbReference>
<dbReference type="GO" id="GO:0005737">
    <property type="term" value="C:cytoplasm"/>
    <property type="evidence" value="ECO:0007669"/>
    <property type="project" value="TreeGrafter"/>
</dbReference>
<dbReference type="FunFam" id="3.40.605.10:FF:000004">
    <property type="entry name" value="Aldehyde dehydrogenase"/>
    <property type="match status" value="1"/>
</dbReference>
<dbReference type="EnsemblMetazoa" id="XM_008189370.2">
    <property type="protein sequence ID" value="XP_008187592.1"/>
    <property type="gene ID" value="LOC100168209"/>
</dbReference>
<evidence type="ECO:0000256" key="6">
    <source>
        <dbReference type="SAM" id="Phobius"/>
    </source>
</evidence>
<dbReference type="GeneID" id="100168209"/>
<reference evidence="9" key="1">
    <citation type="submission" date="2010-06" db="EMBL/GenBank/DDBJ databases">
        <authorList>
            <person name="Jiang H."/>
            <person name="Abraham K."/>
            <person name="Ali S."/>
            <person name="Alsbrooks S.L."/>
            <person name="Anim B.N."/>
            <person name="Anosike U.S."/>
            <person name="Attaway T."/>
            <person name="Bandaranaike D.P."/>
            <person name="Battles P.K."/>
            <person name="Bell S.N."/>
            <person name="Bell A.V."/>
            <person name="Beltran B."/>
            <person name="Bickham C."/>
            <person name="Bustamante Y."/>
            <person name="Caleb T."/>
            <person name="Canada A."/>
            <person name="Cardenas V."/>
            <person name="Carter K."/>
            <person name="Chacko J."/>
            <person name="Chandrabose M.N."/>
            <person name="Chavez D."/>
            <person name="Chavez A."/>
            <person name="Chen L."/>
            <person name="Chu H.-S."/>
            <person name="Claassen K.J."/>
            <person name="Cockrell R."/>
            <person name="Collins M."/>
            <person name="Cooper J.A."/>
            <person name="Cree A."/>
            <person name="Curry S.M."/>
            <person name="Da Y."/>
            <person name="Dao M.D."/>
            <person name="Das B."/>
            <person name="Davila M.-L."/>
            <person name="Davy-Carroll L."/>
            <person name="Denson S."/>
            <person name="Dinh H."/>
            <person name="Ebong V.E."/>
            <person name="Edwards J.R."/>
            <person name="Egan A."/>
            <person name="El-Daye J."/>
            <person name="Escobedo L."/>
            <person name="Fernandez S."/>
            <person name="Fernando P.R."/>
            <person name="Flagg N."/>
            <person name="Forbes L.D."/>
            <person name="Fowler R.G."/>
            <person name="Fu Q."/>
            <person name="Gabisi R.A."/>
            <person name="Ganer J."/>
            <person name="Garbino Pronczuk A."/>
            <person name="Garcia R.M."/>
            <person name="Garner T."/>
            <person name="Garrett T.E."/>
            <person name="Gonzalez D.A."/>
            <person name="Hamid H."/>
            <person name="Hawkins E.S."/>
            <person name="Hirani K."/>
            <person name="Hogues M.E."/>
            <person name="Hollins B."/>
            <person name="Hsiao C.-H."/>
            <person name="Jabil R."/>
            <person name="James M.L."/>
            <person name="Jhangiani S.N."/>
            <person name="Johnson B."/>
            <person name="Johnson Q."/>
            <person name="Joshi V."/>
            <person name="Kalu J.B."/>
            <person name="Kam C."/>
            <person name="Kashfia A."/>
            <person name="Keebler J."/>
            <person name="Kisamo H."/>
            <person name="Kovar C.L."/>
            <person name="Lago L.A."/>
            <person name="Lai C.-Y."/>
            <person name="Laidlaw J."/>
            <person name="Lara F."/>
            <person name="Le T.-K."/>
            <person name="Lee S.L."/>
            <person name="Legall F.H."/>
            <person name="Lemon S.J."/>
            <person name="Lewis L.R."/>
            <person name="Li B."/>
            <person name="Liu Y."/>
            <person name="Liu Y.-S."/>
            <person name="Lopez J."/>
            <person name="Lozado R.J."/>
            <person name="Lu J."/>
            <person name="Madu R.C."/>
            <person name="Maheshwari M."/>
            <person name="Maheshwari R."/>
            <person name="Malloy K."/>
            <person name="Martinez E."/>
            <person name="Mathew T."/>
            <person name="Mercado I.C."/>
            <person name="Mercado C."/>
            <person name="Meyer B."/>
            <person name="Montgomery K."/>
            <person name="Morgan M.B."/>
            <person name="Munidasa M."/>
            <person name="Nazareth L.V."/>
            <person name="Nelson J."/>
            <person name="Ng B.M."/>
            <person name="Nguyen N.B."/>
            <person name="Nguyen P.Q."/>
            <person name="Nguyen T."/>
            <person name="Obregon M."/>
            <person name="Okwuonu G.O."/>
            <person name="Onwere C.G."/>
            <person name="Orozco G."/>
            <person name="Parra A."/>
            <person name="Patel S."/>
            <person name="Patil S."/>
            <person name="Perez A."/>
            <person name="Perez Y."/>
            <person name="Pham C."/>
            <person name="Primus E.L."/>
            <person name="Pu L.-L."/>
            <person name="Puazo M."/>
            <person name="Qin X."/>
            <person name="Quiroz J.B."/>
            <person name="Reese J."/>
            <person name="Richards S."/>
            <person name="Rives C.M."/>
            <person name="Robberts R."/>
            <person name="Ruiz S.J."/>
            <person name="Ruiz M.J."/>
            <person name="Santibanez J."/>
            <person name="Schneider B.W."/>
            <person name="Sisson I."/>
            <person name="Smith M."/>
            <person name="Sodergren E."/>
            <person name="Song X.-Z."/>
            <person name="Song B.B."/>
            <person name="Summersgill H."/>
            <person name="Thelus R."/>
            <person name="Thornton R.D."/>
            <person name="Trejos Z.Y."/>
            <person name="Usmani K."/>
            <person name="Vattathil S."/>
            <person name="Villasana D."/>
            <person name="Walker D.L."/>
            <person name="Wang S."/>
            <person name="Wang K."/>
            <person name="White C.S."/>
            <person name="Williams A.C."/>
            <person name="Williamson J."/>
            <person name="Wilson K."/>
            <person name="Woghiren I.O."/>
            <person name="Woodworth J.R."/>
            <person name="Worley K.C."/>
            <person name="Wright R.A."/>
            <person name="Wu W."/>
            <person name="Young L."/>
            <person name="Zhang L."/>
            <person name="Zhang J."/>
            <person name="Zhu Y."/>
            <person name="Muzny D.M."/>
            <person name="Weinstock G."/>
            <person name="Gibbs R.A."/>
        </authorList>
    </citation>
    <scope>NUCLEOTIDE SEQUENCE [LARGE SCALE GENOMIC DNA]</scope>
    <source>
        <strain evidence="9">LSR1</strain>
    </source>
</reference>
<reference evidence="8" key="2">
    <citation type="submission" date="2022-06" db="UniProtKB">
        <authorList>
            <consortium name="EnsemblMetazoa"/>
        </authorList>
    </citation>
    <scope>IDENTIFICATION</scope>
</reference>
<dbReference type="GO" id="GO:0006081">
    <property type="term" value="P:aldehyde metabolic process"/>
    <property type="evidence" value="ECO:0007669"/>
    <property type="project" value="InterPro"/>
</dbReference>
<keyword evidence="9" id="KW-1185">Reference proteome</keyword>
<evidence type="ECO:0000313" key="8">
    <source>
        <dbReference type="EnsemblMetazoa" id="XP_008187592.1"/>
    </source>
</evidence>
<evidence type="ECO:0000256" key="3">
    <source>
        <dbReference type="ARBA" id="ARBA00023027"/>
    </source>
</evidence>
<feature type="domain" description="Aldehyde dehydrogenase" evidence="7">
    <location>
        <begin position="69"/>
        <end position="516"/>
    </location>
</feature>
<evidence type="ECO:0000256" key="4">
    <source>
        <dbReference type="PROSITE-ProRule" id="PRU10007"/>
    </source>
</evidence>
<dbReference type="OrthoDB" id="440325at2759"/>
<organism evidence="8 9">
    <name type="scientific">Acyrthosiphon pisum</name>
    <name type="common">Pea aphid</name>
    <dbReference type="NCBI Taxonomy" id="7029"/>
    <lineage>
        <taxon>Eukaryota</taxon>
        <taxon>Metazoa</taxon>
        <taxon>Ecdysozoa</taxon>
        <taxon>Arthropoda</taxon>
        <taxon>Hexapoda</taxon>
        <taxon>Insecta</taxon>
        <taxon>Pterygota</taxon>
        <taxon>Neoptera</taxon>
        <taxon>Paraneoptera</taxon>
        <taxon>Hemiptera</taxon>
        <taxon>Sternorrhyncha</taxon>
        <taxon>Aphidomorpha</taxon>
        <taxon>Aphidoidea</taxon>
        <taxon>Aphididae</taxon>
        <taxon>Macrosiphini</taxon>
        <taxon>Acyrthosiphon</taxon>
    </lineage>
</organism>
<dbReference type="InterPro" id="IPR016162">
    <property type="entry name" value="Ald_DH_N"/>
</dbReference>
<dbReference type="PANTHER" id="PTHR43570:SF16">
    <property type="entry name" value="ALDEHYDE DEHYDROGENASE TYPE III, ISOFORM Q"/>
    <property type="match status" value="1"/>
</dbReference>
<dbReference type="InterPro" id="IPR012394">
    <property type="entry name" value="Aldehyde_DH_NAD(P)"/>
</dbReference>
<dbReference type="CDD" id="cd07132">
    <property type="entry name" value="ALDH_F3AB"/>
    <property type="match status" value="1"/>
</dbReference>
<feature type="active site" evidence="4">
    <location>
        <position position="297"/>
    </location>
</feature>
<evidence type="ECO:0000256" key="2">
    <source>
        <dbReference type="ARBA" id="ARBA00023002"/>
    </source>
</evidence>
<keyword evidence="2 5" id="KW-0560">Oxidoreductase</keyword>
<keyword evidence="3" id="KW-0520">NAD</keyword>
<keyword evidence="6" id="KW-0812">Transmembrane</keyword>
<comment type="similarity">
    <text evidence="1 5">Belongs to the aldehyde dehydrogenase family.</text>
</comment>
<feature type="transmembrane region" description="Helical" evidence="6">
    <location>
        <begin position="559"/>
        <end position="579"/>
    </location>
</feature>
<dbReference type="KEGG" id="api:100168209"/>
<accession>A0A8R2B9M6</accession>
<name>A0A8R2B9M6_ACYPI</name>
<proteinExistence type="inferred from homology"/>
<dbReference type="InterPro" id="IPR015590">
    <property type="entry name" value="Aldehyde_DH_dom"/>
</dbReference>
<dbReference type="Pfam" id="PF00171">
    <property type="entry name" value="Aldedh"/>
    <property type="match status" value="1"/>
</dbReference>